<organism evidence="1 2">
    <name type="scientific">Bursaphelenchus xylophilus</name>
    <name type="common">Pinewood nematode worm</name>
    <name type="synonym">Aphelenchoides xylophilus</name>
    <dbReference type="NCBI Taxonomy" id="6326"/>
    <lineage>
        <taxon>Eukaryota</taxon>
        <taxon>Metazoa</taxon>
        <taxon>Ecdysozoa</taxon>
        <taxon>Nematoda</taxon>
        <taxon>Chromadorea</taxon>
        <taxon>Rhabditida</taxon>
        <taxon>Tylenchina</taxon>
        <taxon>Tylenchomorpha</taxon>
        <taxon>Aphelenchoidea</taxon>
        <taxon>Aphelenchoididae</taxon>
        <taxon>Bursaphelenchus</taxon>
    </lineage>
</organism>
<protein>
    <submittedName>
        <fullName evidence="1">(pine wood nematode) hypothetical protein</fullName>
    </submittedName>
</protein>
<accession>A0A811KGT3</accession>
<dbReference type="AlphaFoldDB" id="A0A811KGT3"/>
<evidence type="ECO:0000313" key="1">
    <source>
        <dbReference type="EMBL" id="CAD5215029.1"/>
    </source>
</evidence>
<dbReference type="Proteomes" id="UP000582659">
    <property type="component" value="Unassembled WGS sequence"/>
</dbReference>
<dbReference type="EMBL" id="CAJFCV020000002">
    <property type="protein sequence ID" value="CAG9096290.1"/>
    <property type="molecule type" value="Genomic_DNA"/>
</dbReference>
<sequence length="69" mass="8291">MGQWYLHFFRRREEKIPIDGYLMVGEEQIRLKKLILQLCLKLNVSPSELKSLIKQMKDLIKISENNNMQ</sequence>
<comment type="caution">
    <text evidence="1">The sequence shown here is derived from an EMBL/GenBank/DDBJ whole genome shotgun (WGS) entry which is preliminary data.</text>
</comment>
<reference evidence="1" key="1">
    <citation type="submission" date="2020-09" db="EMBL/GenBank/DDBJ databases">
        <authorList>
            <person name="Kikuchi T."/>
        </authorList>
    </citation>
    <scope>NUCLEOTIDE SEQUENCE</scope>
    <source>
        <strain evidence="1">Ka4C1</strain>
    </source>
</reference>
<name>A0A811KGT3_BURXY</name>
<proteinExistence type="predicted"/>
<keyword evidence="2" id="KW-1185">Reference proteome</keyword>
<dbReference type="SMR" id="A0A811KGT3"/>
<gene>
    <name evidence="1" type="ORF">BXYJ_LOCUS3825</name>
</gene>
<dbReference type="EMBL" id="CAJFDI010000002">
    <property type="protein sequence ID" value="CAD5215029.1"/>
    <property type="molecule type" value="Genomic_DNA"/>
</dbReference>
<dbReference type="Proteomes" id="UP000659654">
    <property type="component" value="Unassembled WGS sequence"/>
</dbReference>
<evidence type="ECO:0000313" key="2">
    <source>
        <dbReference type="Proteomes" id="UP000659654"/>
    </source>
</evidence>